<dbReference type="Pfam" id="PF00400">
    <property type="entry name" value="WD40"/>
    <property type="match status" value="1"/>
</dbReference>
<dbReference type="OrthoDB" id="538223at2759"/>
<dbReference type="BioCyc" id="PCHR:PC12G08260-MONOMER"/>
<accession>B6GXZ5</accession>
<dbReference type="HOGENOM" id="CLU_1635949_0_0_1"/>
<dbReference type="PANTHER" id="PTHR19848">
    <property type="entry name" value="WD40 REPEAT PROTEIN"/>
    <property type="match status" value="1"/>
</dbReference>
<dbReference type="AlphaFoldDB" id="B6GXZ5"/>
<dbReference type="VEuPathDB" id="FungiDB:PCH_Pc12g08260"/>
<feature type="repeat" description="WD" evidence="3">
    <location>
        <begin position="25"/>
        <end position="66"/>
    </location>
</feature>
<dbReference type="InterPro" id="IPR036322">
    <property type="entry name" value="WD40_repeat_dom_sf"/>
</dbReference>
<dbReference type="Gene3D" id="2.130.10.10">
    <property type="entry name" value="YVTN repeat-like/Quinoprotein amine dehydrogenase"/>
    <property type="match status" value="1"/>
</dbReference>
<dbReference type="EMBL" id="AM920427">
    <property type="protein sequence ID" value="CAP80453.1"/>
    <property type="molecule type" value="Genomic_DNA"/>
</dbReference>
<evidence type="ECO:0000256" key="1">
    <source>
        <dbReference type="ARBA" id="ARBA00022574"/>
    </source>
</evidence>
<protein>
    <submittedName>
        <fullName evidence="4">Pc12g08260 protein</fullName>
    </submittedName>
</protein>
<evidence type="ECO:0000256" key="3">
    <source>
        <dbReference type="PROSITE-ProRule" id="PRU00221"/>
    </source>
</evidence>
<keyword evidence="5" id="KW-1185">Reference proteome</keyword>
<dbReference type="STRING" id="500485.B6GXZ5"/>
<evidence type="ECO:0000256" key="2">
    <source>
        <dbReference type="ARBA" id="ARBA00022737"/>
    </source>
</evidence>
<dbReference type="PROSITE" id="PS50082">
    <property type="entry name" value="WD_REPEATS_2"/>
    <property type="match status" value="1"/>
</dbReference>
<reference evidence="4 5" key="1">
    <citation type="journal article" date="2008" name="Nat. Biotechnol.">
        <title>Genome sequencing and analysis of the filamentous fungus Penicillium chrysogenum.</title>
        <authorList>
            <person name="van den Berg M.A."/>
            <person name="Albang R."/>
            <person name="Albermann K."/>
            <person name="Badger J.H."/>
            <person name="Daran J.-M."/>
            <person name="Driessen A.J.M."/>
            <person name="Garcia-Estrada C."/>
            <person name="Fedorova N.D."/>
            <person name="Harris D.M."/>
            <person name="Heijne W.H.M."/>
            <person name="Joardar V.S."/>
            <person name="Kiel J.A.K.W."/>
            <person name="Kovalchuk A."/>
            <person name="Martin J.F."/>
            <person name="Nierman W.C."/>
            <person name="Nijland J.G."/>
            <person name="Pronk J.T."/>
            <person name="Roubos J.A."/>
            <person name="van der Klei I.J."/>
            <person name="van Peij N.N.M.E."/>
            <person name="Veenhuis M."/>
            <person name="von Doehren H."/>
            <person name="Wagner C."/>
            <person name="Wortman J.R."/>
            <person name="Bovenberg R.A.L."/>
        </authorList>
    </citation>
    <scope>NUCLEOTIDE SEQUENCE [LARGE SCALE GENOMIC DNA]</scope>
    <source>
        <strain evidence="5">ATCC 28089 / DSM 1075 / NRRL 1951 / Wisconsin 54-1255</strain>
    </source>
</reference>
<evidence type="ECO:0000313" key="4">
    <source>
        <dbReference type="EMBL" id="CAP80453.1"/>
    </source>
</evidence>
<keyword evidence="1 3" id="KW-0853">WD repeat</keyword>
<keyword evidence="2" id="KW-0677">Repeat</keyword>
<sequence>MPPCIITVWCKWSSAPGPCDGLHLLEGHSGLVSSTKFSLDGQIMASGPYDKTVRVWDTKTGATQQTLIAKGAVNELHFSQDASYVTTNLRALSIPSTCGSHASNSPKTKLDRSILERRWVIFNGNKALWLPPEFRPICSAVKDSACYWTYIGKFSFIEFRAE</sequence>
<gene>
    <name evidence="4" type="ORF">Pc12g08260</name>
    <name evidence="4" type="ORF">PCH_Pc12g08260</name>
</gene>
<dbReference type="SUPFAM" id="SSF50978">
    <property type="entry name" value="WD40 repeat-like"/>
    <property type="match status" value="1"/>
</dbReference>
<proteinExistence type="predicted"/>
<dbReference type="PANTHER" id="PTHR19848:SF8">
    <property type="entry name" value="F-BOX AND WD REPEAT DOMAIN CONTAINING 7"/>
    <property type="match status" value="1"/>
</dbReference>
<dbReference type="Proteomes" id="UP000000724">
    <property type="component" value="Contig Pc00c12"/>
</dbReference>
<dbReference type="InterPro" id="IPR001680">
    <property type="entry name" value="WD40_rpt"/>
</dbReference>
<organism evidence="4 5">
    <name type="scientific">Penicillium rubens (strain ATCC 28089 / DSM 1075 / NRRL 1951 / Wisconsin 54-1255)</name>
    <name type="common">Penicillium chrysogenum</name>
    <dbReference type="NCBI Taxonomy" id="500485"/>
    <lineage>
        <taxon>Eukaryota</taxon>
        <taxon>Fungi</taxon>
        <taxon>Dikarya</taxon>
        <taxon>Ascomycota</taxon>
        <taxon>Pezizomycotina</taxon>
        <taxon>Eurotiomycetes</taxon>
        <taxon>Eurotiomycetidae</taxon>
        <taxon>Eurotiales</taxon>
        <taxon>Aspergillaceae</taxon>
        <taxon>Penicillium</taxon>
        <taxon>Penicillium chrysogenum species complex</taxon>
    </lineage>
</organism>
<name>B6GXZ5_PENRW</name>
<dbReference type="PROSITE" id="PS00678">
    <property type="entry name" value="WD_REPEATS_1"/>
    <property type="match status" value="1"/>
</dbReference>
<dbReference type="InterPro" id="IPR019775">
    <property type="entry name" value="WD40_repeat_CS"/>
</dbReference>
<dbReference type="InterPro" id="IPR015943">
    <property type="entry name" value="WD40/YVTN_repeat-like_dom_sf"/>
</dbReference>
<dbReference type="PROSITE" id="PS50294">
    <property type="entry name" value="WD_REPEATS_REGION"/>
    <property type="match status" value="1"/>
</dbReference>
<evidence type="ECO:0000313" key="5">
    <source>
        <dbReference type="Proteomes" id="UP000000724"/>
    </source>
</evidence>
<dbReference type="SMART" id="SM00320">
    <property type="entry name" value="WD40"/>
    <property type="match status" value="1"/>
</dbReference>